<dbReference type="EMBL" id="LN609529">
    <property type="protein sequence ID" value="CEF68137.1"/>
    <property type="molecule type" value="Genomic_DNA"/>
</dbReference>
<evidence type="ECO:0000313" key="5">
    <source>
        <dbReference type="WormBase" id="SRAE_2000279500"/>
    </source>
</evidence>
<keyword evidence="1" id="KW-0812">Transmembrane</keyword>
<feature type="transmembrane region" description="Helical" evidence="1">
    <location>
        <begin position="123"/>
        <end position="144"/>
    </location>
</feature>
<keyword evidence="1" id="KW-1133">Transmembrane helix</keyword>
<reference evidence="2 3" key="1">
    <citation type="submission" date="2014-09" db="EMBL/GenBank/DDBJ databases">
        <authorList>
            <person name="Martin A.A."/>
        </authorList>
    </citation>
    <scope>NUCLEOTIDE SEQUENCE</scope>
    <source>
        <strain evidence="3">ED321</strain>
        <strain evidence="2">ED321 Heterogonic</strain>
    </source>
</reference>
<reference evidence="4" key="2">
    <citation type="submission" date="2020-12" db="UniProtKB">
        <authorList>
            <consortium name="WormBaseParasite"/>
        </authorList>
    </citation>
    <scope>IDENTIFICATION</scope>
</reference>
<dbReference type="WBParaSite" id="SRAE_2000279500.1">
    <property type="protein sequence ID" value="SRAE_2000279500.1"/>
    <property type="gene ID" value="WBGene00263009"/>
</dbReference>
<keyword evidence="1" id="KW-0472">Membrane</keyword>
<dbReference type="GeneID" id="36380502"/>
<name>A0A090LEG6_STRRB</name>
<keyword evidence="3" id="KW-1185">Reference proteome</keyword>
<dbReference type="CTD" id="36380502"/>
<proteinExistence type="predicted"/>
<dbReference type="Proteomes" id="UP000035682">
    <property type="component" value="Unplaced"/>
</dbReference>
<evidence type="ECO:0000256" key="1">
    <source>
        <dbReference type="SAM" id="Phobius"/>
    </source>
</evidence>
<protein>
    <submittedName>
        <fullName evidence="2 4">Uncharacterized protein</fullName>
    </submittedName>
</protein>
<evidence type="ECO:0000313" key="4">
    <source>
        <dbReference type="WBParaSite" id="SRAE_2000279500.1"/>
    </source>
</evidence>
<evidence type="ECO:0000313" key="2">
    <source>
        <dbReference type="EMBL" id="CEF68137.1"/>
    </source>
</evidence>
<gene>
    <name evidence="2 4 5" type="ORF">SRAE_2000279500</name>
</gene>
<accession>A0A090LEG6</accession>
<dbReference type="RefSeq" id="XP_024507337.1">
    <property type="nucleotide sequence ID" value="XM_024653907.1"/>
</dbReference>
<dbReference type="WormBase" id="SRAE_2000279500">
    <property type="protein sequence ID" value="SRP09630"/>
    <property type="gene ID" value="WBGene00263009"/>
</dbReference>
<feature type="transmembrane region" description="Helical" evidence="1">
    <location>
        <begin position="206"/>
        <end position="228"/>
    </location>
</feature>
<evidence type="ECO:0000313" key="3">
    <source>
        <dbReference type="Proteomes" id="UP000035682"/>
    </source>
</evidence>
<feature type="transmembrane region" description="Helical" evidence="1">
    <location>
        <begin position="151"/>
        <end position="176"/>
    </location>
</feature>
<dbReference type="AlphaFoldDB" id="A0A090LEG6"/>
<sequence>MKACTARGLLAIAVILVGTLEILSRKIANINFNKRTHDIVNVIDITKLTDKTHVYVYGEQKRKGFLFFDNMGCGYSRFNLSQSDILEAIENISLIATTKEGYLDVCQNINKHTYPLLESSKTLMELTAVFAVAKFLLITPILIYNTDSLRLFPFIFSVGLLHAFGTGTTNLMIIFLKFNFYEIIGLTKYEAIHLNHFPIINTNSSYIYSMIVDFISHLLFILFIFFAWKKRNYEIKEYGYLSFKLIT</sequence>
<organism evidence="2">
    <name type="scientific">Strongyloides ratti</name>
    <name type="common">Parasitic roundworm</name>
    <dbReference type="NCBI Taxonomy" id="34506"/>
    <lineage>
        <taxon>Eukaryota</taxon>
        <taxon>Metazoa</taxon>
        <taxon>Ecdysozoa</taxon>
        <taxon>Nematoda</taxon>
        <taxon>Chromadorea</taxon>
        <taxon>Rhabditida</taxon>
        <taxon>Tylenchina</taxon>
        <taxon>Panagrolaimomorpha</taxon>
        <taxon>Strongyloidoidea</taxon>
        <taxon>Strongyloididae</taxon>
        <taxon>Strongyloides</taxon>
    </lineage>
</organism>